<name>A0A2S8G4Z6_9BACT</name>
<protein>
    <submittedName>
        <fullName evidence="2">Uncharacterized protein</fullName>
    </submittedName>
</protein>
<reference evidence="2 3" key="1">
    <citation type="submission" date="2018-02" db="EMBL/GenBank/DDBJ databases">
        <title>Comparative genomes isolates from brazilian mangrove.</title>
        <authorList>
            <person name="Araujo J.E."/>
            <person name="Taketani R.G."/>
            <person name="Silva M.C.P."/>
            <person name="Loureco M.V."/>
            <person name="Andreote F.D."/>
        </authorList>
    </citation>
    <scope>NUCLEOTIDE SEQUENCE [LARGE SCALE GENOMIC DNA]</scope>
    <source>
        <strain evidence="2 3">Hex-1 MGV</strain>
    </source>
</reference>
<comment type="caution">
    <text evidence="2">The sequence shown here is derived from an EMBL/GenBank/DDBJ whole genome shotgun (WGS) entry which is preliminary data.</text>
</comment>
<gene>
    <name evidence="2" type="ORF">C5Y83_01880</name>
</gene>
<accession>A0A2S8G4Z6</accession>
<proteinExistence type="predicted"/>
<dbReference type="EMBL" id="PUHY01000004">
    <property type="protein sequence ID" value="PQO39518.1"/>
    <property type="molecule type" value="Genomic_DNA"/>
</dbReference>
<feature type="transmembrane region" description="Helical" evidence="1">
    <location>
        <begin position="103"/>
        <end position="123"/>
    </location>
</feature>
<sequence length="216" mass="23800">MDIDADEAVCSKCGERSSISEQLGHEAPVRKAMMVPDSFDLRQTPSGVSFENEGLGWRITATIRSGIGYFLFLFAIIFGIAAVLIVFVPQINAGKFDLMESLFGIPFVGASLLMGTISLFLLFGETKVEADQRDPDVGRIFVGLGSLGWSRNVRWSEVTQIEETDSGGTVNDRPIMQITLHRDQGDIHFGALLSKPRLHYVMYALTQLVTLSPVDR</sequence>
<feature type="transmembrane region" description="Helical" evidence="1">
    <location>
        <begin position="67"/>
        <end position="91"/>
    </location>
</feature>
<dbReference type="Proteomes" id="UP000238322">
    <property type="component" value="Unassembled WGS sequence"/>
</dbReference>
<organism evidence="2 3">
    <name type="scientific">Blastopirellula marina</name>
    <dbReference type="NCBI Taxonomy" id="124"/>
    <lineage>
        <taxon>Bacteria</taxon>
        <taxon>Pseudomonadati</taxon>
        <taxon>Planctomycetota</taxon>
        <taxon>Planctomycetia</taxon>
        <taxon>Pirellulales</taxon>
        <taxon>Pirellulaceae</taxon>
        <taxon>Blastopirellula</taxon>
    </lineage>
</organism>
<evidence type="ECO:0000256" key="1">
    <source>
        <dbReference type="SAM" id="Phobius"/>
    </source>
</evidence>
<keyword evidence="1" id="KW-0472">Membrane</keyword>
<keyword evidence="1" id="KW-1133">Transmembrane helix</keyword>
<evidence type="ECO:0000313" key="3">
    <source>
        <dbReference type="Proteomes" id="UP000238322"/>
    </source>
</evidence>
<keyword evidence="1" id="KW-0812">Transmembrane</keyword>
<dbReference type="AlphaFoldDB" id="A0A2S8G4Z6"/>
<evidence type="ECO:0000313" key="2">
    <source>
        <dbReference type="EMBL" id="PQO39518.1"/>
    </source>
</evidence>